<keyword evidence="2" id="KW-0472">Membrane</keyword>
<name>A0A511DPM9_9PSEU</name>
<feature type="transmembrane region" description="Helical" evidence="2">
    <location>
        <begin position="81"/>
        <end position="102"/>
    </location>
</feature>
<feature type="region of interest" description="Disordered" evidence="1">
    <location>
        <begin position="289"/>
        <end position="317"/>
    </location>
</feature>
<sequence length="317" mass="32104">MSTNTTDANGDEAGSRWVLWLPGLIVALGAAAATAHGLFEVAVAARVPTPIAWIYPLITDGLAVVAYTATARLPGSARGYAWAVVVLSAGLSGLAQAVFLASDLPPVTPTGVGEVGGLAVPGALRFGIGAWPAIAAALAAHLLHLLAAGPSPTTTASAAEERSGVQQPGEGSAVSVEQVPLNSSEPRSHRSISDPDALTAPLPVLEPGPHREPPRDGLNDADAVVTPFIGRAERPGGRGVESPARDRALAAAARLAARNGALPTVSEVEAEAGVSRGTAATVLKALRDHPHPVLQPRSTATAAPDTAHDTEHEDTQP</sequence>
<evidence type="ECO:0000256" key="1">
    <source>
        <dbReference type="SAM" id="MobiDB-lite"/>
    </source>
</evidence>
<reference evidence="3 4" key="1">
    <citation type="submission" date="2019-07" db="EMBL/GenBank/DDBJ databases">
        <title>Whole genome shotgun sequence of Pseudonocardia sulfidoxydans NBRC 16205.</title>
        <authorList>
            <person name="Hosoyama A."/>
            <person name="Uohara A."/>
            <person name="Ohji S."/>
            <person name="Ichikawa N."/>
        </authorList>
    </citation>
    <scope>NUCLEOTIDE SEQUENCE [LARGE SCALE GENOMIC DNA]</scope>
    <source>
        <strain evidence="3 4">NBRC 16205</strain>
    </source>
</reference>
<keyword evidence="2" id="KW-0812">Transmembrane</keyword>
<dbReference type="Proteomes" id="UP000321685">
    <property type="component" value="Unassembled WGS sequence"/>
</dbReference>
<feature type="transmembrane region" description="Helical" evidence="2">
    <location>
        <begin position="122"/>
        <end position="143"/>
    </location>
</feature>
<keyword evidence="4" id="KW-1185">Reference proteome</keyword>
<feature type="transmembrane region" description="Helical" evidence="2">
    <location>
        <begin position="17"/>
        <end position="39"/>
    </location>
</feature>
<evidence type="ECO:0000313" key="3">
    <source>
        <dbReference type="EMBL" id="GEL26779.1"/>
    </source>
</evidence>
<accession>A0A511DPM9</accession>
<keyword evidence="2" id="KW-1133">Transmembrane helix</keyword>
<evidence type="ECO:0000313" key="4">
    <source>
        <dbReference type="Proteomes" id="UP000321685"/>
    </source>
</evidence>
<proteinExistence type="predicted"/>
<comment type="caution">
    <text evidence="3">The sequence shown here is derived from an EMBL/GenBank/DDBJ whole genome shotgun (WGS) entry which is preliminary data.</text>
</comment>
<dbReference type="OrthoDB" id="3573747at2"/>
<feature type="compositionally biased region" description="Basic and acidic residues" evidence="1">
    <location>
        <begin position="208"/>
        <end position="218"/>
    </location>
</feature>
<gene>
    <name evidence="3" type="ORF">PSU4_57330</name>
</gene>
<dbReference type="RefSeq" id="WP_147115449.1">
    <property type="nucleotide sequence ID" value="NZ_BJVJ01000111.1"/>
</dbReference>
<evidence type="ECO:0000256" key="2">
    <source>
        <dbReference type="SAM" id="Phobius"/>
    </source>
</evidence>
<feature type="region of interest" description="Disordered" evidence="1">
    <location>
        <begin position="151"/>
        <end position="221"/>
    </location>
</feature>
<feature type="compositionally biased region" description="Basic and acidic residues" evidence="1">
    <location>
        <begin position="306"/>
        <end position="317"/>
    </location>
</feature>
<dbReference type="AlphaFoldDB" id="A0A511DPM9"/>
<protein>
    <recommendedName>
        <fullName evidence="5">DUF2637 domain-containing protein</fullName>
    </recommendedName>
</protein>
<feature type="transmembrane region" description="Helical" evidence="2">
    <location>
        <begin position="51"/>
        <end position="69"/>
    </location>
</feature>
<organism evidence="3 4">
    <name type="scientific">Pseudonocardia sulfidoxydans NBRC 16205</name>
    <dbReference type="NCBI Taxonomy" id="1223511"/>
    <lineage>
        <taxon>Bacteria</taxon>
        <taxon>Bacillati</taxon>
        <taxon>Actinomycetota</taxon>
        <taxon>Actinomycetes</taxon>
        <taxon>Pseudonocardiales</taxon>
        <taxon>Pseudonocardiaceae</taxon>
        <taxon>Pseudonocardia</taxon>
    </lineage>
</organism>
<evidence type="ECO:0008006" key="5">
    <source>
        <dbReference type="Google" id="ProtNLM"/>
    </source>
</evidence>
<dbReference type="EMBL" id="BJVJ01000111">
    <property type="protein sequence ID" value="GEL26779.1"/>
    <property type="molecule type" value="Genomic_DNA"/>
</dbReference>